<dbReference type="SUPFAM" id="SSF51182">
    <property type="entry name" value="RmlC-like cupins"/>
    <property type="match status" value="1"/>
</dbReference>
<accession>A0A3A8QMF5</accession>
<proteinExistence type="predicted"/>
<sequence>MARAIIKKANEADERRPFISHGEATILNLGALSIGRGHFEPGWQWSQHVKPIAGTESCEVVHTLSVLSGRMHIQMEDGQELDLEPGDVAFVPSGHDAWVVGDEPCRVVDFTGAEDYAVARGGKQEEPTQPSLQ</sequence>
<dbReference type="EMBL" id="RAWK01000050">
    <property type="protein sequence ID" value="RKH69697.1"/>
    <property type="molecule type" value="Genomic_DNA"/>
</dbReference>
<dbReference type="InterPro" id="IPR014710">
    <property type="entry name" value="RmlC-like_jellyroll"/>
</dbReference>
<dbReference type="CDD" id="cd06990">
    <property type="entry name" value="cupin_DUF861"/>
    <property type="match status" value="1"/>
</dbReference>
<dbReference type="Gene3D" id="2.60.120.10">
    <property type="entry name" value="Jelly Rolls"/>
    <property type="match status" value="1"/>
</dbReference>
<gene>
    <name evidence="2" type="ORF">D7W81_10630</name>
</gene>
<name>A0A3A8QMF5_9BACT</name>
<keyword evidence="3" id="KW-1185">Reference proteome</keyword>
<dbReference type="Proteomes" id="UP000267003">
    <property type="component" value="Unassembled WGS sequence"/>
</dbReference>
<dbReference type="Pfam" id="PF07883">
    <property type="entry name" value="Cupin_2"/>
    <property type="match status" value="1"/>
</dbReference>
<organism evidence="2 3">
    <name type="scientific">Corallococcus aberystwythensis</name>
    <dbReference type="NCBI Taxonomy" id="2316722"/>
    <lineage>
        <taxon>Bacteria</taxon>
        <taxon>Pseudomonadati</taxon>
        <taxon>Myxococcota</taxon>
        <taxon>Myxococcia</taxon>
        <taxon>Myxococcales</taxon>
        <taxon>Cystobacterineae</taxon>
        <taxon>Myxococcaceae</taxon>
        <taxon>Corallococcus</taxon>
    </lineage>
</organism>
<dbReference type="InterPro" id="IPR011051">
    <property type="entry name" value="RmlC_Cupin_sf"/>
</dbReference>
<dbReference type="RefSeq" id="WP_120555233.1">
    <property type="nucleotide sequence ID" value="NZ_RAWK01000050.1"/>
</dbReference>
<dbReference type="OrthoDB" id="161242at2"/>
<evidence type="ECO:0000313" key="2">
    <source>
        <dbReference type="EMBL" id="RKH69697.1"/>
    </source>
</evidence>
<feature type="domain" description="Cupin type-2" evidence="1">
    <location>
        <begin position="64"/>
        <end position="109"/>
    </location>
</feature>
<reference evidence="3" key="1">
    <citation type="submission" date="2018-09" db="EMBL/GenBank/DDBJ databases">
        <authorList>
            <person name="Livingstone P.G."/>
            <person name="Whitworth D.E."/>
        </authorList>
    </citation>
    <scope>NUCLEOTIDE SEQUENCE [LARGE SCALE GENOMIC DNA]</scope>
    <source>
        <strain evidence="3">AB050A</strain>
    </source>
</reference>
<evidence type="ECO:0000313" key="3">
    <source>
        <dbReference type="Proteomes" id="UP000267003"/>
    </source>
</evidence>
<dbReference type="AlphaFoldDB" id="A0A3A8QMF5"/>
<protein>
    <submittedName>
        <fullName evidence="2">Cupin domain-containing protein</fullName>
    </submittedName>
</protein>
<evidence type="ECO:0000259" key="1">
    <source>
        <dbReference type="Pfam" id="PF07883"/>
    </source>
</evidence>
<dbReference type="InterPro" id="IPR013096">
    <property type="entry name" value="Cupin_2"/>
</dbReference>
<comment type="caution">
    <text evidence="2">The sequence shown here is derived from an EMBL/GenBank/DDBJ whole genome shotgun (WGS) entry which is preliminary data.</text>
</comment>